<dbReference type="PANTHER" id="PTHR36966:SF1">
    <property type="entry name" value="REP-ASSOCIATED TYROSINE TRANSPOSASE"/>
    <property type="match status" value="1"/>
</dbReference>
<dbReference type="InterPro" id="IPR002686">
    <property type="entry name" value="Transposase_17"/>
</dbReference>
<comment type="caution">
    <text evidence="2">The sequence shown here is derived from an EMBL/GenBank/DDBJ whole genome shotgun (WGS) entry which is preliminary data.</text>
</comment>
<evidence type="ECO:0000313" key="2">
    <source>
        <dbReference type="EMBL" id="MCX3266989.1"/>
    </source>
</evidence>
<dbReference type="Proteomes" id="UP001142592">
    <property type="component" value="Unassembled WGS sequence"/>
</dbReference>
<accession>A0A9X3DFZ9</accession>
<evidence type="ECO:0000259" key="1">
    <source>
        <dbReference type="SMART" id="SM01321"/>
    </source>
</evidence>
<organism evidence="2 3">
    <name type="scientific">Pedobacter agri</name>
    <dbReference type="NCBI Taxonomy" id="454586"/>
    <lineage>
        <taxon>Bacteria</taxon>
        <taxon>Pseudomonadati</taxon>
        <taxon>Bacteroidota</taxon>
        <taxon>Sphingobacteriia</taxon>
        <taxon>Sphingobacteriales</taxon>
        <taxon>Sphingobacteriaceae</taxon>
        <taxon>Pedobacter</taxon>
    </lineage>
</organism>
<dbReference type="PANTHER" id="PTHR36966">
    <property type="entry name" value="REP-ASSOCIATED TYROSINE TRANSPOSASE"/>
    <property type="match status" value="1"/>
</dbReference>
<evidence type="ECO:0000313" key="3">
    <source>
        <dbReference type="Proteomes" id="UP001142592"/>
    </source>
</evidence>
<dbReference type="AlphaFoldDB" id="A0A9X3DFZ9"/>
<protein>
    <submittedName>
        <fullName evidence="2">Transposase</fullName>
    </submittedName>
</protein>
<sequence>MSDQYTARDPDGIYFLTFTIVDWVDIFTRQSYKEIVVNSLKYCQSAKGLRLFAFCLMTNHIHLIASSNGKNKLFEIIRDFKKFTNRAIIEEIKKGNESRKKWILNKFAFAGKYLERIENFKVWQDGYHAVELTSNNFTYQKLNYIHQNPVRAGIVAEPEHYIFSSASNYSNLGGVIDVELLDVYYWYFLFNRAS</sequence>
<dbReference type="GO" id="GO:0043565">
    <property type="term" value="F:sequence-specific DNA binding"/>
    <property type="evidence" value="ECO:0007669"/>
    <property type="project" value="TreeGrafter"/>
</dbReference>
<reference evidence="2" key="1">
    <citation type="submission" date="2022-11" db="EMBL/GenBank/DDBJ databases">
        <authorList>
            <person name="Graham C."/>
            <person name="Newman J.D."/>
        </authorList>
    </citation>
    <scope>NUCLEOTIDE SEQUENCE</scope>
    <source>
        <strain evidence="2">DSM 19486</strain>
    </source>
</reference>
<dbReference type="Pfam" id="PF01797">
    <property type="entry name" value="Y1_Tnp"/>
    <property type="match status" value="1"/>
</dbReference>
<dbReference type="RefSeq" id="WP_010603096.1">
    <property type="nucleotide sequence ID" value="NZ_JAPJUH010000006.1"/>
</dbReference>
<proteinExistence type="predicted"/>
<feature type="domain" description="Transposase IS200-like" evidence="1">
    <location>
        <begin position="9"/>
        <end position="148"/>
    </location>
</feature>
<dbReference type="SUPFAM" id="SSF143422">
    <property type="entry name" value="Transposase IS200-like"/>
    <property type="match status" value="1"/>
</dbReference>
<dbReference type="GO" id="GO:0006313">
    <property type="term" value="P:DNA transposition"/>
    <property type="evidence" value="ECO:0007669"/>
    <property type="project" value="InterPro"/>
</dbReference>
<dbReference type="GO" id="GO:0004803">
    <property type="term" value="F:transposase activity"/>
    <property type="evidence" value="ECO:0007669"/>
    <property type="project" value="InterPro"/>
</dbReference>
<dbReference type="InterPro" id="IPR052715">
    <property type="entry name" value="RAYT_transposase"/>
</dbReference>
<keyword evidence="3" id="KW-1185">Reference proteome</keyword>
<name>A0A9X3DFZ9_9SPHI</name>
<dbReference type="EMBL" id="JAPJUH010000006">
    <property type="protein sequence ID" value="MCX3266989.1"/>
    <property type="molecule type" value="Genomic_DNA"/>
</dbReference>
<dbReference type="InterPro" id="IPR036515">
    <property type="entry name" value="Transposase_17_sf"/>
</dbReference>
<dbReference type="Gene3D" id="3.30.70.1290">
    <property type="entry name" value="Transposase IS200-like"/>
    <property type="match status" value="1"/>
</dbReference>
<dbReference type="SMART" id="SM01321">
    <property type="entry name" value="Y1_Tnp"/>
    <property type="match status" value="1"/>
</dbReference>
<gene>
    <name evidence="2" type="ORF">OQZ29_19670</name>
</gene>
<dbReference type="NCBIfam" id="NF047646">
    <property type="entry name" value="REP_Tyr_transpos"/>
    <property type="match status" value="1"/>
</dbReference>